<dbReference type="Gene3D" id="3.60.10.10">
    <property type="entry name" value="Endonuclease/exonuclease/phosphatase"/>
    <property type="match status" value="1"/>
</dbReference>
<dbReference type="eggNOG" id="COG2374">
    <property type="taxonomic scope" value="Bacteria"/>
</dbReference>
<evidence type="ECO:0000259" key="1">
    <source>
        <dbReference type="Pfam" id="PF03372"/>
    </source>
</evidence>
<dbReference type="AlphaFoldDB" id="K9WGH4"/>
<dbReference type="GO" id="GO:0003824">
    <property type="term" value="F:catalytic activity"/>
    <property type="evidence" value="ECO:0007669"/>
    <property type="project" value="InterPro"/>
</dbReference>
<reference evidence="2 3" key="1">
    <citation type="submission" date="2012-06" db="EMBL/GenBank/DDBJ databases">
        <title>Finished chromosome of genome of Microcoleus sp. PCC 7113.</title>
        <authorList>
            <consortium name="US DOE Joint Genome Institute"/>
            <person name="Gugger M."/>
            <person name="Coursin T."/>
            <person name="Rippka R."/>
            <person name="Tandeau De Marsac N."/>
            <person name="Huntemann M."/>
            <person name="Wei C.-L."/>
            <person name="Han J."/>
            <person name="Detter J.C."/>
            <person name="Han C."/>
            <person name="Tapia R."/>
            <person name="Chen A."/>
            <person name="Kyrpides N."/>
            <person name="Mavromatis K."/>
            <person name="Markowitz V."/>
            <person name="Szeto E."/>
            <person name="Ivanova N."/>
            <person name="Pagani I."/>
            <person name="Pati A."/>
            <person name="Goodwin L."/>
            <person name="Nordberg H.P."/>
            <person name="Cantor M.N."/>
            <person name="Hua S.X."/>
            <person name="Woyke T."/>
            <person name="Kerfeld C.A."/>
        </authorList>
    </citation>
    <scope>NUCLEOTIDE SEQUENCE [LARGE SCALE GENOMIC DNA]</scope>
    <source>
        <strain evidence="2 3">PCC 7113</strain>
    </source>
</reference>
<dbReference type="InterPro" id="IPR036691">
    <property type="entry name" value="Endo/exonu/phosph_ase_sf"/>
</dbReference>
<organism evidence="2 3">
    <name type="scientific">Allocoleopsis franciscana PCC 7113</name>
    <dbReference type="NCBI Taxonomy" id="1173027"/>
    <lineage>
        <taxon>Bacteria</taxon>
        <taxon>Bacillati</taxon>
        <taxon>Cyanobacteriota</taxon>
        <taxon>Cyanophyceae</taxon>
        <taxon>Coleofasciculales</taxon>
        <taxon>Coleofasciculaceae</taxon>
        <taxon>Allocoleopsis</taxon>
        <taxon>Allocoleopsis franciscana</taxon>
    </lineage>
</organism>
<accession>K9WGH4</accession>
<evidence type="ECO:0000313" key="3">
    <source>
        <dbReference type="Proteomes" id="UP000010471"/>
    </source>
</evidence>
<sequence>MPIKLRIATFNLENLDDKPGEKPTLEERIAVMRPQLQRLNADILCLQEVNGQEQVGQPRQLLALQKLIEGTPYANFASVSTMTEDKKQVYDERNLVILSRFEILGHQQYKHKFAPPPLYRTVTATPGDKEAKEVTWERPFLHATIKLPDSQILNIINVHLKSKLPSPIPGQKLNNYTWKTPSGWAEGFFLSSMKRVGQALETRIFIDQLFDADEEALVVVCGDFNAEIDEVAMEAIRGDVENTGNGKLSKRVMVACERSIPEPARFSLLHHGKGRMLDHVLISRRLLAYYRGAEIHNELLHDESLAFATDMLYPESDHAPVIAQFELPDGNLLNS</sequence>
<dbReference type="STRING" id="1173027.Mic7113_3146"/>
<dbReference type="EMBL" id="CP003630">
    <property type="protein sequence ID" value="AFZ18889.1"/>
    <property type="molecule type" value="Genomic_DNA"/>
</dbReference>
<dbReference type="InterPro" id="IPR005135">
    <property type="entry name" value="Endo/exonuclease/phosphatase"/>
</dbReference>
<dbReference type="SUPFAM" id="SSF56219">
    <property type="entry name" value="DNase I-like"/>
    <property type="match status" value="1"/>
</dbReference>
<evidence type="ECO:0000313" key="2">
    <source>
        <dbReference type="EMBL" id="AFZ18889.1"/>
    </source>
</evidence>
<dbReference type="RefSeq" id="WP_015183034.1">
    <property type="nucleotide sequence ID" value="NC_019738.1"/>
</dbReference>
<dbReference type="PATRIC" id="fig|1173027.3.peg.3470"/>
<keyword evidence="3" id="KW-1185">Reference proteome</keyword>
<dbReference type="KEGG" id="mic:Mic7113_3146"/>
<dbReference type="PANTHER" id="PTHR42834:SF1">
    <property type="entry name" value="ENDONUCLEASE_EXONUCLEASE_PHOSPHATASE FAMILY PROTEIN (AFU_ORTHOLOGUE AFUA_3G09210)"/>
    <property type="match status" value="1"/>
</dbReference>
<dbReference type="PANTHER" id="PTHR42834">
    <property type="entry name" value="ENDONUCLEASE/EXONUCLEASE/PHOSPHATASE FAMILY PROTEIN (AFU_ORTHOLOGUE AFUA_3G09210)"/>
    <property type="match status" value="1"/>
</dbReference>
<gene>
    <name evidence="2" type="ORF">Mic7113_3146</name>
</gene>
<dbReference type="Pfam" id="PF03372">
    <property type="entry name" value="Exo_endo_phos"/>
    <property type="match status" value="1"/>
</dbReference>
<dbReference type="Proteomes" id="UP000010471">
    <property type="component" value="Chromosome"/>
</dbReference>
<dbReference type="HOGENOM" id="CLU_073780_0_0_3"/>
<proteinExistence type="predicted"/>
<feature type="domain" description="Endonuclease/exonuclease/phosphatase" evidence="1">
    <location>
        <begin position="8"/>
        <end position="297"/>
    </location>
</feature>
<name>K9WGH4_9CYAN</name>
<protein>
    <submittedName>
        <fullName evidence="2">Putative extracellular nuclease</fullName>
    </submittedName>
</protein>